<name>A0A2H3NMI2_9BACT</name>
<evidence type="ECO:0000259" key="11">
    <source>
        <dbReference type="Pfam" id="PF02880"/>
    </source>
</evidence>
<dbReference type="GO" id="GO:0006048">
    <property type="term" value="P:UDP-N-acetylglucosamine biosynthetic process"/>
    <property type="evidence" value="ECO:0007669"/>
    <property type="project" value="TreeGrafter"/>
</dbReference>
<evidence type="ECO:0000256" key="3">
    <source>
        <dbReference type="ARBA" id="ARBA00022553"/>
    </source>
</evidence>
<dbReference type="GO" id="GO:0005975">
    <property type="term" value="P:carbohydrate metabolic process"/>
    <property type="evidence" value="ECO:0007669"/>
    <property type="project" value="InterPro"/>
</dbReference>
<protein>
    <submittedName>
        <fullName evidence="12">Phosphoglucosamine mutase</fullName>
    </submittedName>
</protein>
<dbReference type="AlphaFoldDB" id="A0A2H3NMI2"/>
<dbReference type="Pfam" id="PF02879">
    <property type="entry name" value="PGM_PMM_II"/>
    <property type="match status" value="1"/>
</dbReference>
<keyword evidence="13" id="KW-1185">Reference proteome</keyword>
<feature type="domain" description="Alpha-D-phosphohexomutase alpha/beta/alpha" evidence="11">
    <location>
        <begin position="278"/>
        <end position="379"/>
    </location>
</feature>
<dbReference type="GO" id="GO:0005829">
    <property type="term" value="C:cytosol"/>
    <property type="evidence" value="ECO:0007669"/>
    <property type="project" value="TreeGrafter"/>
</dbReference>
<keyword evidence="4 7" id="KW-0479">Metal-binding</keyword>
<keyword evidence="3" id="KW-0597">Phosphoprotein</keyword>
<proteinExistence type="inferred from homology"/>
<evidence type="ECO:0000313" key="13">
    <source>
        <dbReference type="Proteomes" id="UP000221024"/>
    </source>
</evidence>
<dbReference type="InterPro" id="IPR005843">
    <property type="entry name" value="A-D-PHexomutase_C"/>
</dbReference>
<dbReference type="PANTHER" id="PTHR42946:SF1">
    <property type="entry name" value="PHOSPHOGLUCOMUTASE (ALPHA-D-GLUCOSE-1,6-BISPHOSPHATE-DEPENDENT)"/>
    <property type="match status" value="1"/>
</dbReference>
<dbReference type="RefSeq" id="WP_098061848.1">
    <property type="nucleotide sequence ID" value="NZ_PDEP01000005.1"/>
</dbReference>
<keyword evidence="6" id="KW-0413">Isomerase</keyword>
<dbReference type="Pfam" id="PF02878">
    <property type="entry name" value="PGM_PMM_I"/>
    <property type="match status" value="1"/>
</dbReference>
<dbReference type="SUPFAM" id="SSF55957">
    <property type="entry name" value="Phosphoglucomutase, C-terminal domain"/>
    <property type="match status" value="1"/>
</dbReference>
<dbReference type="PROSITE" id="PS00710">
    <property type="entry name" value="PGM_PMM"/>
    <property type="match status" value="1"/>
</dbReference>
<evidence type="ECO:0000259" key="10">
    <source>
        <dbReference type="Pfam" id="PF02879"/>
    </source>
</evidence>
<evidence type="ECO:0000256" key="5">
    <source>
        <dbReference type="ARBA" id="ARBA00022842"/>
    </source>
</evidence>
<dbReference type="PRINTS" id="PR00509">
    <property type="entry name" value="PGMPMM"/>
</dbReference>
<dbReference type="InterPro" id="IPR005846">
    <property type="entry name" value="A-D-PHexomutase_a/b/a-III"/>
</dbReference>
<organism evidence="12 13">
    <name type="scientific">Longimonas halophila</name>
    <dbReference type="NCBI Taxonomy" id="1469170"/>
    <lineage>
        <taxon>Bacteria</taxon>
        <taxon>Pseudomonadati</taxon>
        <taxon>Rhodothermota</taxon>
        <taxon>Rhodothermia</taxon>
        <taxon>Rhodothermales</taxon>
        <taxon>Salisaetaceae</taxon>
        <taxon>Longimonas</taxon>
    </lineage>
</organism>
<dbReference type="PANTHER" id="PTHR42946">
    <property type="entry name" value="PHOSPHOHEXOSE MUTASE"/>
    <property type="match status" value="1"/>
</dbReference>
<dbReference type="Gene3D" id="3.40.120.10">
    <property type="entry name" value="Alpha-D-Glucose-1,6-Bisphosphate, subunit A, domain 3"/>
    <property type="match status" value="3"/>
</dbReference>
<dbReference type="InterPro" id="IPR005841">
    <property type="entry name" value="Alpha-D-phosphohexomutase_SF"/>
</dbReference>
<dbReference type="GO" id="GO:0000287">
    <property type="term" value="F:magnesium ion binding"/>
    <property type="evidence" value="ECO:0007669"/>
    <property type="project" value="InterPro"/>
</dbReference>
<sequence>MASSSVLIESVSGIRGIIGRGFDPGVIVRYGMAFGAWCREQAEALDREPLVVVGRDARPSGAAFQRILMGTLQSMGCDVLDAGLAPTPTVEMGVLQHNAAGGVILSASHNPLDWNALKLLDHNGEFLDAEAGAAMKKRSQGDAAAVVSHDKMGTYTQADLVPAHIEAIRALSYIDPASIAARDLTIVVDGCNSVGGVALPLLLQELGVRDTQIVRLFCTPNGQFERPPEPRPDHLTALAEAVTRHNADLGLAVDPDADRLALVDNKGRIILEELTQVLAADFLWRRREGAFATNLSSSRAIDDVAVQYNQPVHRSAVGEINVVQAMKAHNAILGGEGNGGVILPELHYGRDALAGTALIVQHLASTGSTLAELHDAMPTYAMAKDKLPLDGLDVDALLATLESAYAGVSNASLDTTDGLKIDLPEGWVHLRASNTEPILRVYTEAPTQDDAQALADRFKKELQALNT</sequence>
<evidence type="ECO:0000256" key="6">
    <source>
        <dbReference type="ARBA" id="ARBA00023235"/>
    </source>
</evidence>
<dbReference type="GO" id="GO:0009252">
    <property type="term" value="P:peptidoglycan biosynthetic process"/>
    <property type="evidence" value="ECO:0007669"/>
    <property type="project" value="TreeGrafter"/>
</dbReference>
<dbReference type="InterPro" id="IPR024086">
    <property type="entry name" value="GlmM_arc-type"/>
</dbReference>
<evidence type="ECO:0000313" key="12">
    <source>
        <dbReference type="EMBL" id="PEN07659.1"/>
    </source>
</evidence>
<dbReference type="NCBIfam" id="TIGR03990">
    <property type="entry name" value="Arch_GlmM"/>
    <property type="match status" value="1"/>
</dbReference>
<gene>
    <name evidence="12" type="primary">glmM</name>
    <name evidence="12" type="ORF">CRI93_06665</name>
</gene>
<evidence type="ECO:0000256" key="4">
    <source>
        <dbReference type="ARBA" id="ARBA00022723"/>
    </source>
</evidence>
<dbReference type="GO" id="GO:0004615">
    <property type="term" value="F:phosphomannomutase activity"/>
    <property type="evidence" value="ECO:0007669"/>
    <property type="project" value="TreeGrafter"/>
</dbReference>
<dbReference type="InterPro" id="IPR016066">
    <property type="entry name" value="A-D-PHexomutase_CS"/>
</dbReference>
<dbReference type="GO" id="GO:0008966">
    <property type="term" value="F:phosphoglucosamine mutase activity"/>
    <property type="evidence" value="ECO:0007669"/>
    <property type="project" value="InterPro"/>
</dbReference>
<dbReference type="InterPro" id="IPR016055">
    <property type="entry name" value="A-D-PHexomutase_a/b/a-I/II/III"/>
</dbReference>
<dbReference type="Proteomes" id="UP000221024">
    <property type="component" value="Unassembled WGS sequence"/>
</dbReference>
<evidence type="ECO:0000256" key="1">
    <source>
        <dbReference type="ARBA" id="ARBA00001946"/>
    </source>
</evidence>
<keyword evidence="5 7" id="KW-0460">Magnesium</keyword>
<evidence type="ECO:0000256" key="7">
    <source>
        <dbReference type="RuleBase" id="RU004326"/>
    </source>
</evidence>
<dbReference type="InterPro" id="IPR005845">
    <property type="entry name" value="A-D-PHexomutase_a/b/a-II"/>
</dbReference>
<dbReference type="SUPFAM" id="SSF53738">
    <property type="entry name" value="Phosphoglucomutase, first 3 domains"/>
    <property type="match status" value="3"/>
</dbReference>
<dbReference type="EMBL" id="PDEP01000005">
    <property type="protein sequence ID" value="PEN07659.1"/>
    <property type="molecule type" value="Genomic_DNA"/>
</dbReference>
<reference evidence="12 13" key="1">
    <citation type="submission" date="2017-10" db="EMBL/GenBank/DDBJ databases">
        <title>Draft genome of Longimonas halophila.</title>
        <authorList>
            <person name="Goh K.M."/>
            <person name="Shamsir M.S."/>
            <person name="Lim S.W."/>
        </authorList>
    </citation>
    <scope>NUCLEOTIDE SEQUENCE [LARGE SCALE GENOMIC DNA]</scope>
    <source>
        <strain evidence="12 13">KCTC 42399</strain>
    </source>
</reference>
<dbReference type="InterPro" id="IPR036900">
    <property type="entry name" value="A-D-PHexomutase_C_sf"/>
</dbReference>
<dbReference type="InterPro" id="IPR050060">
    <property type="entry name" value="Phosphoglucosamine_mutase"/>
</dbReference>
<accession>A0A2H3NMI2</accession>
<comment type="caution">
    <text evidence="12">The sequence shown here is derived from an EMBL/GenBank/DDBJ whole genome shotgun (WGS) entry which is preliminary data.</text>
</comment>
<evidence type="ECO:0000256" key="2">
    <source>
        <dbReference type="ARBA" id="ARBA00010231"/>
    </source>
</evidence>
<dbReference type="OrthoDB" id="9806956at2"/>
<dbReference type="Pfam" id="PF00408">
    <property type="entry name" value="PGM_PMM_IV"/>
    <property type="match status" value="1"/>
</dbReference>
<evidence type="ECO:0000259" key="9">
    <source>
        <dbReference type="Pfam" id="PF02878"/>
    </source>
</evidence>
<evidence type="ECO:0000259" key="8">
    <source>
        <dbReference type="Pfam" id="PF00408"/>
    </source>
</evidence>
<feature type="domain" description="Alpha-D-phosphohexomutase alpha/beta/alpha" evidence="10">
    <location>
        <begin position="171"/>
        <end position="267"/>
    </location>
</feature>
<dbReference type="InterPro" id="IPR005844">
    <property type="entry name" value="A-D-PHexomutase_a/b/a-I"/>
</dbReference>
<dbReference type="Pfam" id="PF02880">
    <property type="entry name" value="PGM_PMM_III"/>
    <property type="match status" value="1"/>
</dbReference>
<comment type="similarity">
    <text evidence="2 7">Belongs to the phosphohexose mutase family.</text>
</comment>
<feature type="domain" description="Alpha-D-phosphohexomutase C-terminal" evidence="8">
    <location>
        <begin position="407"/>
        <end position="459"/>
    </location>
</feature>
<feature type="domain" description="Alpha-D-phosphohexomutase alpha/beta/alpha" evidence="9">
    <location>
        <begin position="12"/>
        <end position="135"/>
    </location>
</feature>
<comment type="cofactor">
    <cofactor evidence="1">
        <name>Mg(2+)</name>
        <dbReference type="ChEBI" id="CHEBI:18420"/>
    </cofactor>
</comment>
<dbReference type="Gene3D" id="3.30.310.50">
    <property type="entry name" value="Alpha-D-phosphohexomutase, C-terminal domain"/>
    <property type="match status" value="1"/>
</dbReference>